<dbReference type="AlphaFoldDB" id="A0A0G1L5Z1"/>
<dbReference type="PATRIC" id="fig|1618662.3.peg.348"/>
<evidence type="ECO:0000256" key="1">
    <source>
        <dbReference type="ARBA" id="ARBA00022737"/>
    </source>
</evidence>
<keyword evidence="3 8" id="KW-0067">ATP-binding</keyword>
<organism evidence="8 9">
    <name type="scientific">Candidatus Jorgensenbacteria bacterium GW2011_GWA2_45_13</name>
    <dbReference type="NCBI Taxonomy" id="1618662"/>
    <lineage>
        <taxon>Bacteria</taxon>
        <taxon>Candidatus Joergenseniibacteriota</taxon>
    </lineage>
</organism>
<accession>A0A0G1L5Z1</accession>
<dbReference type="InterPro" id="IPR003593">
    <property type="entry name" value="AAA+_ATPase"/>
</dbReference>
<sequence length="832" mass="94129">MPEEYFKDTRLYLTGFGEVMVRLVTYSSYIFFTIVTAILLLSDIPALYWFASFLLLFLLDRILDFRKGERSIKELERKNKRNVAEALTPSAYRLLSHSFRKSLVTKEKFLLILLDELSARRDVRDMLRRLDISPKELGAKIEEYLGTEKEKQSQKELLAELETLSIGAYKNARVTNERFVEPRNLFSAVAESKDASVQKLLTLFNIVPKDVAEAVVFSRYVKIFSKVRILPSSLGGFVRSKHSLRERAMNRAWTARPTPALDALSIDLTALAKRSRIGFMVGHEKELETLIETVTRPGKPNALLVGQPGAGKSTIIDHLAYRMTKDDVPRALFDKRLVALDIGKILANAKQEDLAGRLQLVVEEILIAGNIVLVIPSIHDLFKTGGDGRVNFIDLLLPIVKSESIPMIGETFPREFKEFIEPRTDFLDQFDVVEVNEVSEAEATRFLIYQSLLLERQFKIFITFNSIRKSVMLAHRYFRSKLLPGSAVSLLKQALAVAHERGLKTLTEEPIMEVAETKSKIPIQRAGKEEAEKLLNLEGLIHERLINQEEAVRAVSGALREYRSGLARQGGPIATFLFVGPTGVGKTELSKILTTIQFGSKDLMLRFDMSEYQDKQSIFRFIGTPDGKKTGELTDAVLKNPYSLVLLDEFEKAHPDILNLFLQVFDDGRLTDSLGRVADFQNTIIIATSNAHSDFIKTEIEKERPIAEIGEDLKKKLTDYFRPELINRFSSIIAFRNLNREEIARVAQILLKEVSDLLMDTNGIELKVEKSALLKVAELGYSPVFGARPLRQVISQKIRGALAEKILKKEIARGNILSVEFEEGDFNFKVVE</sequence>
<dbReference type="SMART" id="SM01086">
    <property type="entry name" value="ClpB_D2-small"/>
    <property type="match status" value="1"/>
</dbReference>
<feature type="transmembrane region" description="Helical" evidence="5">
    <location>
        <begin position="20"/>
        <end position="40"/>
    </location>
</feature>
<dbReference type="GO" id="GO:0005524">
    <property type="term" value="F:ATP binding"/>
    <property type="evidence" value="ECO:0007669"/>
    <property type="project" value="UniProtKB-KW"/>
</dbReference>
<dbReference type="InterPro" id="IPR027417">
    <property type="entry name" value="P-loop_NTPase"/>
</dbReference>
<dbReference type="Proteomes" id="UP000033966">
    <property type="component" value="Unassembled WGS sequence"/>
</dbReference>
<dbReference type="Gene3D" id="1.10.1780.10">
    <property type="entry name" value="Clp, N-terminal domain"/>
    <property type="match status" value="1"/>
</dbReference>
<protein>
    <submittedName>
        <fullName evidence="8">Endopeptidase Clp ATP-binding chain</fullName>
    </submittedName>
</protein>
<proteinExistence type="predicted"/>
<keyword evidence="5" id="KW-1133">Transmembrane helix</keyword>
<dbReference type="InterPro" id="IPR019489">
    <property type="entry name" value="Clp_ATPase_C"/>
</dbReference>
<keyword evidence="2" id="KW-0547">Nucleotide-binding</keyword>
<dbReference type="InterPro" id="IPR050130">
    <property type="entry name" value="ClpA_ClpB"/>
</dbReference>
<evidence type="ECO:0000256" key="5">
    <source>
        <dbReference type="SAM" id="Phobius"/>
    </source>
</evidence>
<dbReference type="PANTHER" id="PTHR11638:SF18">
    <property type="entry name" value="HEAT SHOCK PROTEIN 104"/>
    <property type="match status" value="1"/>
</dbReference>
<dbReference type="InterPro" id="IPR003959">
    <property type="entry name" value="ATPase_AAA_core"/>
</dbReference>
<keyword evidence="5" id="KW-0472">Membrane</keyword>
<evidence type="ECO:0000256" key="4">
    <source>
        <dbReference type="ARBA" id="ARBA00023186"/>
    </source>
</evidence>
<feature type="domain" description="AAA+ ATPase" evidence="6">
    <location>
        <begin position="572"/>
        <end position="739"/>
    </location>
</feature>
<name>A0A0G1L5Z1_9BACT</name>
<dbReference type="PRINTS" id="PR00300">
    <property type="entry name" value="CLPPROTEASEA"/>
</dbReference>
<feature type="domain" description="AAA+ ATPase" evidence="6">
    <location>
        <begin position="298"/>
        <end position="425"/>
    </location>
</feature>
<evidence type="ECO:0000256" key="3">
    <source>
        <dbReference type="ARBA" id="ARBA00022840"/>
    </source>
</evidence>
<dbReference type="GO" id="GO:0016887">
    <property type="term" value="F:ATP hydrolysis activity"/>
    <property type="evidence" value="ECO:0007669"/>
    <property type="project" value="InterPro"/>
</dbReference>
<dbReference type="InterPro" id="IPR036628">
    <property type="entry name" value="Clp_N_dom_sf"/>
</dbReference>
<reference evidence="8 9" key="1">
    <citation type="journal article" date="2015" name="Nature">
        <title>rRNA introns, odd ribosomes, and small enigmatic genomes across a large radiation of phyla.</title>
        <authorList>
            <person name="Brown C.T."/>
            <person name="Hug L.A."/>
            <person name="Thomas B.C."/>
            <person name="Sharon I."/>
            <person name="Castelle C.J."/>
            <person name="Singh A."/>
            <person name="Wilkins M.J."/>
            <person name="Williams K.H."/>
            <person name="Banfield J.F."/>
        </authorList>
    </citation>
    <scope>NUCLEOTIDE SEQUENCE [LARGE SCALE GENOMIC DNA]</scope>
</reference>
<evidence type="ECO:0000313" key="9">
    <source>
        <dbReference type="Proteomes" id="UP000033966"/>
    </source>
</evidence>
<dbReference type="EMBL" id="LCKF01000016">
    <property type="protein sequence ID" value="KKT91203.1"/>
    <property type="molecule type" value="Genomic_DNA"/>
</dbReference>
<dbReference type="Gene3D" id="1.10.8.60">
    <property type="match status" value="2"/>
</dbReference>
<keyword evidence="1" id="KW-0677">Repeat</keyword>
<dbReference type="InterPro" id="IPR041546">
    <property type="entry name" value="ClpA/ClpB_AAA_lid"/>
</dbReference>
<keyword evidence="5" id="KW-0812">Transmembrane</keyword>
<feature type="domain" description="Clp ATPase C-terminal" evidence="7">
    <location>
        <begin position="738"/>
        <end position="828"/>
    </location>
</feature>
<dbReference type="SMART" id="SM00382">
    <property type="entry name" value="AAA"/>
    <property type="match status" value="2"/>
</dbReference>
<evidence type="ECO:0000313" key="8">
    <source>
        <dbReference type="EMBL" id="KKT91203.1"/>
    </source>
</evidence>
<dbReference type="CDD" id="cd19499">
    <property type="entry name" value="RecA-like_ClpB_Hsp104-like"/>
    <property type="match status" value="1"/>
</dbReference>
<dbReference type="Pfam" id="PF07724">
    <property type="entry name" value="AAA_2"/>
    <property type="match status" value="1"/>
</dbReference>
<dbReference type="Gene3D" id="3.40.50.300">
    <property type="entry name" value="P-loop containing nucleotide triphosphate hydrolases"/>
    <property type="match status" value="2"/>
</dbReference>
<dbReference type="InterPro" id="IPR001270">
    <property type="entry name" value="ClpA/B"/>
</dbReference>
<dbReference type="PANTHER" id="PTHR11638">
    <property type="entry name" value="ATP-DEPENDENT CLP PROTEASE"/>
    <property type="match status" value="1"/>
</dbReference>
<dbReference type="Pfam" id="PF10431">
    <property type="entry name" value="ClpB_D2-small"/>
    <property type="match status" value="1"/>
</dbReference>
<keyword evidence="4" id="KW-0143">Chaperone</keyword>
<dbReference type="GO" id="GO:0034605">
    <property type="term" value="P:cellular response to heat"/>
    <property type="evidence" value="ECO:0007669"/>
    <property type="project" value="TreeGrafter"/>
</dbReference>
<dbReference type="GO" id="GO:0005737">
    <property type="term" value="C:cytoplasm"/>
    <property type="evidence" value="ECO:0007669"/>
    <property type="project" value="TreeGrafter"/>
</dbReference>
<evidence type="ECO:0000259" key="6">
    <source>
        <dbReference type="SMART" id="SM00382"/>
    </source>
</evidence>
<dbReference type="SUPFAM" id="SSF52540">
    <property type="entry name" value="P-loop containing nucleoside triphosphate hydrolases"/>
    <property type="match status" value="2"/>
</dbReference>
<evidence type="ECO:0000259" key="7">
    <source>
        <dbReference type="SMART" id="SM01086"/>
    </source>
</evidence>
<dbReference type="Pfam" id="PF17871">
    <property type="entry name" value="AAA_lid_9"/>
    <property type="match status" value="1"/>
</dbReference>
<comment type="caution">
    <text evidence="8">The sequence shown here is derived from an EMBL/GenBank/DDBJ whole genome shotgun (WGS) entry which is preliminary data.</text>
</comment>
<gene>
    <name evidence="8" type="ORF">UW92_C0016G0012</name>
</gene>
<evidence type="ECO:0000256" key="2">
    <source>
        <dbReference type="ARBA" id="ARBA00022741"/>
    </source>
</evidence>